<keyword evidence="7 13" id="KW-0460">Magnesium</keyword>
<keyword evidence="3 13" id="KW-0963">Cytoplasm</keyword>
<protein>
    <recommendedName>
        <fullName evidence="13">Inosine triphosphate pyrophosphatase</fullName>
        <shortName evidence="13">ITPase</shortName>
        <shortName evidence="13">Inosine triphosphatase</shortName>
        <ecNumber evidence="13">3.6.1.66</ecNumber>
    </recommendedName>
    <alternativeName>
        <fullName evidence="13">Non-canonical purine NTP pyrophosphatase</fullName>
    </alternativeName>
    <alternativeName>
        <fullName evidence="13">Non-standard purine NTP pyrophosphatase</fullName>
    </alternativeName>
    <alternativeName>
        <fullName evidence="13">Nucleoside-triphosphate diphosphatase</fullName>
    </alternativeName>
    <alternativeName>
        <fullName evidence="13">Nucleoside-triphosphate pyrophosphatase</fullName>
        <shortName evidence="13">NTPase</shortName>
    </alternativeName>
    <alternativeName>
        <fullName evidence="13">XTP/dITP diphosphatase</fullName>
    </alternativeName>
</protein>
<comment type="catalytic activity">
    <reaction evidence="12">
        <text>N(6)-hydroxy-dATP + H2O = N(6)-hydroxy-dAMP + diphosphate + H(+)</text>
        <dbReference type="Rhea" id="RHEA:83971"/>
        <dbReference type="ChEBI" id="CHEBI:15377"/>
        <dbReference type="ChEBI" id="CHEBI:15378"/>
        <dbReference type="ChEBI" id="CHEBI:33019"/>
        <dbReference type="ChEBI" id="CHEBI:233529"/>
        <dbReference type="ChEBI" id="CHEBI:233530"/>
    </reaction>
    <physiologicalReaction direction="left-to-right" evidence="12">
        <dbReference type="Rhea" id="RHEA:83972"/>
    </physiologicalReaction>
</comment>
<feature type="binding site" evidence="13">
    <location>
        <begin position="249"/>
        <end position="250"/>
    </location>
    <ligand>
        <name>ITP</name>
        <dbReference type="ChEBI" id="CHEBI:61402"/>
    </ligand>
</feature>
<dbReference type="SUPFAM" id="SSF52972">
    <property type="entry name" value="ITPase-like"/>
    <property type="match status" value="1"/>
</dbReference>
<dbReference type="Pfam" id="PF01725">
    <property type="entry name" value="Ham1p_like"/>
    <property type="match status" value="1"/>
</dbReference>
<comment type="catalytic activity">
    <reaction evidence="10">
        <text>ITP + H2O = IMP + diphosphate + H(+)</text>
        <dbReference type="Rhea" id="RHEA:29399"/>
        <dbReference type="ChEBI" id="CHEBI:15377"/>
        <dbReference type="ChEBI" id="CHEBI:15378"/>
        <dbReference type="ChEBI" id="CHEBI:33019"/>
        <dbReference type="ChEBI" id="CHEBI:58053"/>
        <dbReference type="ChEBI" id="CHEBI:61402"/>
        <dbReference type="EC" id="3.6.1.66"/>
    </reaction>
    <physiologicalReaction direction="left-to-right" evidence="10">
        <dbReference type="Rhea" id="RHEA:29400"/>
    </physiologicalReaction>
</comment>
<dbReference type="EC" id="3.6.1.66" evidence="13"/>
<dbReference type="GO" id="GO:0036220">
    <property type="term" value="F:ITP diphosphatase activity"/>
    <property type="evidence" value="ECO:0007669"/>
    <property type="project" value="UniProtKB-UniRule"/>
</dbReference>
<evidence type="ECO:0000256" key="8">
    <source>
        <dbReference type="ARBA" id="ARBA00023080"/>
    </source>
</evidence>
<evidence type="ECO:0000256" key="5">
    <source>
        <dbReference type="ARBA" id="ARBA00022741"/>
    </source>
</evidence>
<comment type="cofactor">
    <cofactor evidence="13">
        <name>Mg(2+)</name>
        <dbReference type="ChEBI" id="CHEBI:18420"/>
    </cofactor>
    <cofactor evidence="13">
        <name>Mn(2+)</name>
        <dbReference type="ChEBI" id="CHEBI:29035"/>
    </cofactor>
    <text evidence="13">Binds 1 divalent metal cation per subunit; can use either Mg(2+) or Mn(2+).</text>
</comment>
<dbReference type="PANTHER" id="PTHR11067:SF9">
    <property type="entry name" value="INOSINE TRIPHOSPHATE PYROPHOSPHATASE"/>
    <property type="match status" value="1"/>
</dbReference>
<dbReference type="GO" id="GO:0035870">
    <property type="term" value="F:dITP diphosphatase activity"/>
    <property type="evidence" value="ECO:0007669"/>
    <property type="project" value="UniProtKB-UniRule"/>
</dbReference>
<evidence type="ECO:0000256" key="15">
    <source>
        <dbReference type="SAM" id="SignalP"/>
    </source>
</evidence>
<dbReference type="Gene3D" id="3.90.950.10">
    <property type="match status" value="1"/>
</dbReference>
<dbReference type="HAMAP" id="MF_03148">
    <property type="entry name" value="HAM1_NTPase"/>
    <property type="match status" value="1"/>
</dbReference>
<feature type="binding site" evidence="13">
    <location>
        <begin position="82"/>
        <end position="87"/>
    </location>
    <ligand>
        <name>ITP</name>
        <dbReference type="ChEBI" id="CHEBI:61402"/>
    </ligand>
</feature>
<comment type="similarity">
    <text evidence="2 13 14">Belongs to the HAM1 NTPase family.</text>
</comment>
<keyword evidence="6 13" id="KW-0378">Hydrolase</keyword>
<comment type="subcellular location">
    <subcellularLocation>
        <location evidence="1 13">Cytoplasm</location>
    </subcellularLocation>
</comment>
<feature type="binding site" evidence="13">
    <location>
        <position position="115"/>
    </location>
    <ligand>
        <name>Mg(2+)</name>
        <dbReference type="ChEBI" id="CHEBI:18420"/>
    </ligand>
</feature>
<evidence type="ECO:0000256" key="3">
    <source>
        <dbReference type="ARBA" id="ARBA00022490"/>
    </source>
</evidence>
<evidence type="ECO:0000256" key="7">
    <source>
        <dbReference type="ARBA" id="ARBA00022842"/>
    </source>
</evidence>
<evidence type="ECO:0000256" key="1">
    <source>
        <dbReference type="ARBA" id="ARBA00004496"/>
    </source>
</evidence>
<keyword evidence="4 13" id="KW-0479">Metal-binding</keyword>
<feature type="chain" id="PRO_5030941464" description="Inosine triphosphate pyrophosphatase" evidence="15">
    <location>
        <begin position="19"/>
        <end position="295"/>
    </location>
</feature>
<evidence type="ECO:0000256" key="2">
    <source>
        <dbReference type="ARBA" id="ARBA00008023"/>
    </source>
</evidence>
<dbReference type="FunFam" id="3.90.950.10:FF:000003">
    <property type="entry name" value="Inosine triphosphate pyrophosphatase"/>
    <property type="match status" value="1"/>
</dbReference>
<comment type="catalytic activity">
    <reaction evidence="11">
        <text>dITP + H2O = dIMP + diphosphate + H(+)</text>
        <dbReference type="Rhea" id="RHEA:28342"/>
        <dbReference type="ChEBI" id="CHEBI:15377"/>
        <dbReference type="ChEBI" id="CHEBI:15378"/>
        <dbReference type="ChEBI" id="CHEBI:33019"/>
        <dbReference type="ChEBI" id="CHEBI:61194"/>
        <dbReference type="ChEBI" id="CHEBI:61382"/>
        <dbReference type="EC" id="3.6.1.66"/>
    </reaction>
    <physiologicalReaction direction="left-to-right" evidence="11">
        <dbReference type="Rhea" id="RHEA:28343"/>
    </physiologicalReaction>
</comment>
<name>A0A7S2SC99_9STRA</name>
<dbReference type="GO" id="GO:0036222">
    <property type="term" value="F:XTP diphosphatase activity"/>
    <property type="evidence" value="ECO:0007669"/>
    <property type="project" value="UniProtKB-UniRule"/>
</dbReference>
<comment type="function">
    <text evidence="13">Pyrophosphatase that hydrolyzes non-canonical purine nucleotides such as inosine triphosphate (ITP), deoxyinosine triphosphate (dITP) or xanthosine 5'-triphosphate (XTP) to their respective monophosphate derivatives. The enzyme does not distinguish between the deoxy- and ribose forms. Probably excludes non-canonical purines from RNA and DNA precursor pools, thus preventing their incorporation into RNA and DNA and avoiding chromosomal lesions.</text>
</comment>
<reference evidence="16" key="1">
    <citation type="submission" date="2021-01" db="EMBL/GenBank/DDBJ databases">
        <authorList>
            <person name="Corre E."/>
            <person name="Pelletier E."/>
            <person name="Niang G."/>
            <person name="Scheremetjew M."/>
            <person name="Finn R."/>
            <person name="Kale V."/>
            <person name="Holt S."/>
            <person name="Cochrane G."/>
            <person name="Meng A."/>
            <person name="Brown T."/>
            <person name="Cohen L."/>
        </authorList>
    </citation>
    <scope>NUCLEOTIDE SEQUENCE</scope>
    <source>
        <strain evidence="16">CCMP1243</strain>
    </source>
</reference>
<keyword evidence="8 13" id="KW-0546">Nucleotide metabolism</keyword>
<dbReference type="AlphaFoldDB" id="A0A7S2SC99"/>
<evidence type="ECO:0000256" key="12">
    <source>
        <dbReference type="ARBA" id="ARBA00093271"/>
    </source>
</evidence>
<feature type="signal peptide" evidence="15">
    <location>
        <begin position="1"/>
        <end position="18"/>
    </location>
</feature>
<dbReference type="GO" id="GO:0009117">
    <property type="term" value="P:nucleotide metabolic process"/>
    <property type="evidence" value="ECO:0007669"/>
    <property type="project" value="UniProtKB-KW"/>
</dbReference>
<evidence type="ECO:0000313" key="16">
    <source>
        <dbReference type="EMBL" id="CAD9695882.1"/>
    </source>
</evidence>
<sequence length="295" mass="32414">MGRYAAALQGILLGAGLAFPSSGLLAPASCRFRGPPRLCQHEAGHGMMGPVDSHADAEGHVWATELEVGGDPSEPLSITFVTSNERKLREAQMIIDSECQIPFQLVARGDLDLDELQSDVPEKIAAAKCRLAARSVGGPVLIDDTSLCFNALGGLPGPYIKWFVQQAGTDGLVRMLHGFEDRSAWAQCSVAFSPGPGAEPCVFTGRTYGYIREEPLGAGGFGWDTIFRPEGHDMTFAEMPTEQKNAISHRGRALRQLSTFLQENKDWVDGRARLRRTEPKELRNVFSFRRRRRML</sequence>
<keyword evidence="13" id="KW-0464">Manganese</keyword>
<feature type="binding site" evidence="13">
    <location>
        <position position="244"/>
    </location>
    <ligand>
        <name>ITP</name>
        <dbReference type="ChEBI" id="CHEBI:61402"/>
    </ligand>
</feature>
<evidence type="ECO:0000256" key="10">
    <source>
        <dbReference type="ARBA" id="ARBA00093218"/>
    </source>
</evidence>
<evidence type="ECO:0000256" key="13">
    <source>
        <dbReference type="HAMAP-Rule" id="MF_03148"/>
    </source>
</evidence>
<dbReference type="GO" id="GO:0005737">
    <property type="term" value="C:cytoplasm"/>
    <property type="evidence" value="ECO:0007669"/>
    <property type="project" value="UniProtKB-SubCell"/>
</dbReference>
<dbReference type="PANTHER" id="PTHR11067">
    <property type="entry name" value="INOSINE TRIPHOSPHATE PYROPHOSPHATASE/HAM1 PROTEIN"/>
    <property type="match status" value="1"/>
</dbReference>
<evidence type="ECO:0000256" key="14">
    <source>
        <dbReference type="RuleBase" id="RU003781"/>
    </source>
</evidence>
<dbReference type="GO" id="GO:0000166">
    <property type="term" value="F:nucleotide binding"/>
    <property type="evidence" value="ECO:0007669"/>
    <property type="project" value="UniProtKB-KW"/>
</dbReference>
<evidence type="ECO:0000256" key="9">
    <source>
        <dbReference type="ARBA" id="ARBA00054940"/>
    </source>
</evidence>
<evidence type="ECO:0000256" key="6">
    <source>
        <dbReference type="ARBA" id="ARBA00022801"/>
    </source>
</evidence>
<keyword evidence="15" id="KW-0732">Signal</keyword>
<dbReference type="NCBIfam" id="TIGR00042">
    <property type="entry name" value="RdgB/HAM1 family non-canonical purine NTP pyrophosphatase"/>
    <property type="match status" value="1"/>
</dbReference>
<dbReference type="InterPro" id="IPR002637">
    <property type="entry name" value="RdgB/HAM1"/>
</dbReference>
<dbReference type="CDD" id="cd00515">
    <property type="entry name" value="HAM1"/>
    <property type="match status" value="1"/>
</dbReference>
<accession>A0A7S2SC99</accession>
<evidence type="ECO:0000256" key="4">
    <source>
        <dbReference type="ARBA" id="ARBA00022723"/>
    </source>
</evidence>
<comment type="subunit">
    <text evidence="13">Homodimer.</text>
</comment>
<feature type="binding site" evidence="13">
    <location>
        <position position="128"/>
    </location>
    <ligand>
        <name>ITP</name>
        <dbReference type="ChEBI" id="CHEBI:61402"/>
    </ligand>
</feature>
<feature type="binding site" evidence="13">
    <location>
        <position position="144"/>
    </location>
    <ligand>
        <name>Mg(2+)</name>
        <dbReference type="ChEBI" id="CHEBI:18420"/>
    </ligand>
</feature>
<keyword evidence="5 13" id="KW-0547">Nucleotide-binding</keyword>
<dbReference type="InterPro" id="IPR027502">
    <property type="entry name" value="ITPase"/>
</dbReference>
<dbReference type="GO" id="GO:0009204">
    <property type="term" value="P:deoxyribonucleoside triphosphate catabolic process"/>
    <property type="evidence" value="ECO:0007669"/>
    <property type="project" value="UniProtKB-UniRule"/>
</dbReference>
<organism evidence="16">
    <name type="scientific">Rhizochromulina marina</name>
    <dbReference type="NCBI Taxonomy" id="1034831"/>
    <lineage>
        <taxon>Eukaryota</taxon>
        <taxon>Sar</taxon>
        <taxon>Stramenopiles</taxon>
        <taxon>Ochrophyta</taxon>
        <taxon>Dictyochophyceae</taxon>
        <taxon>Rhizochromulinales</taxon>
        <taxon>Rhizochromulina</taxon>
    </lineage>
</organism>
<dbReference type="InterPro" id="IPR029001">
    <property type="entry name" value="ITPase-like_fam"/>
</dbReference>
<comment type="catalytic activity">
    <reaction evidence="13">
        <text>XTP + H2O = XMP + diphosphate + H(+)</text>
        <dbReference type="Rhea" id="RHEA:28610"/>
        <dbReference type="ChEBI" id="CHEBI:15377"/>
        <dbReference type="ChEBI" id="CHEBI:15378"/>
        <dbReference type="ChEBI" id="CHEBI:33019"/>
        <dbReference type="ChEBI" id="CHEBI:57464"/>
        <dbReference type="ChEBI" id="CHEBI:61314"/>
        <dbReference type="EC" id="3.6.1.66"/>
    </reaction>
</comment>
<dbReference type="GO" id="GO:0046872">
    <property type="term" value="F:metal ion binding"/>
    <property type="evidence" value="ECO:0007669"/>
    <property type="project" value="UniProtKB-KW"/>
</dbReference>
<dbReference type="EMBL" id="HBHJ01020087">
    <property type="protein sequence ID" value="CAD9695882.1"/>
    <property type="molecule type" value="Transcribed_RNA"/>
</dbReference>
<gene>
    <name evidence="16" type="ORF">RMAR1173_LOCUS13317</name>
</gene>
<feature type="binding site" evidence="13">
    <location>
        <begin position="221"/>
        <end position="224"/>
    </location>
    <ligand>
        <name>ITP</name>
        <dbReference type="ChEBI" id="CHEBI:61402"/>
    </ligand>
</feature>
<proteinExistence type="inferred from homology"/>
<evidence type="ECO:0000256" key="11">
    <source>
        <dbReference type="ARBA" id="ARBA00093255"/>
    </source>
</evidence>
<comment type="function">
    <text evidence="9">Pyrophosphatase that hydrolyzes the non-canonical purine nucleotides inosine triphosphate (ITP), deoxyinosine triphosphate (dITP) as well as 2'-deoxy-N-6-hydroxylaminopurine triphosphate (dHAPTP) and xanthosine 5'-triphosphate (XTP) to their respective monophosphate derivatives. The enzyme does not distinguish between the deoxy- and ribose forms. Probably excludes non-canonical purines from RNA and DNA precursor pools, thus preventing their incorporation into RNA and DNA and avoiding chromosomal lesions.</text>
</comment>
<feature type="binding site" evidence="13">
    <location>
        <begin position="144"/>
        <end position="145"/>
    </location>
    <ligand>
        <name>ITP</name>
        <dbReference type="ChEBI" id="CHEBI:61402"/>
    </ligand>
</feature>